<evidence type="ECO:0000313" key="5">
    <source>
        <dbReference type="EMBL" id="AEG61679.1"/>
    </source>
</evidence>
<dbReference type="PANTHER" id="PTHR43537:SF24">
    <property type="entry name" value="GLUCONATE OPERON TRANSCRIPTIONAL REPRESSOR"/>
    <property type="match status" value="1"/>
</dbReference>
<reference evidence="6" key="1">
    <citation type="submission" date="2011-05" db="EMBL/GenBank/DDBJ databases">
        <title>Complete sequence of Desulfotomaculum ruminis DSM 2154.</title>
        <authorList>
            <person name="Lucas S."/>
            <person name="Copeland A."/>
            <person name="Lapidus A."/>
            <person name="Cheng J.-F."/>
            <person name="Goodwin L."/>
            <person name="Pitluck S."/>
            <person name="Lu M."/>
            <person name="Detter J.C."/>
            <person name="Han C."/>
            <person name="Tapia R."/>
            <person name="Land M."/>
            <person name="Hauser L."/>
            <person name="Kyrpides N."/>
            <person name="Ivanova N."/>
            <person name="Mikhailova N."/>
            <person name="Pagani I."/>
            <person name="Stams A.J.M."/>
            <person name="Plugge C.M."/>
            <person name="Muyzer G."/>
            <person name="Kuever J."/>
            <person name="Parshina S.N."/>
            <person name="Ivanova A.E."/>
            <person name="Nazina T.N."/>
            <person name="Brambilla E."/>
            <person name="Spring S."/>
            <person name="Klenk H.-P."/>
            <person name="Woyke T."/>
        </authorList>
    </citation>
    <scope>NUCLEOTIDE SEQUENCE [LARGE SCALE GENOMIC DNA]</scope>
    <source>
        <strain evidence="6">ATCC 23193 / DSM 2154 / NCIB 8452 / DL</strain>
    </source>
</reference>
<dbReference type="SMART" id="SM00345">
    <property type="entry name" value="HTH_GNTR"/>
    <property type="match status" value="1"/>
</dbReference>
<dbReference type="CDD" id="cd07377">
    <property type="entry name" value="WHTH_GntR"/>
    <property type="match status" value="1"/>
</dbReference>
<dbReference type="RefSeq" id="WP_013843425.1">
    <property type="nucleotide sequence ID" value="NC_015589.1"/>
</dbReference>
<evidence type="ECO:0000256" key="1">
    <source>
        <dbReference type="ARBA" id="ARBA00023015"/>
    </source>
</evidence>
<evidence type="ECO:0000256" key="3">
    <source>
        <dbReference type="ARBA" id="ARBA00023163"/>
    </source>
</evidence>
<dbReference type="PANTHER" id="PTHR43537">
    <property type="entry name" value="TRANSCRIPTIONAL REGULATOR, GNTR FAMILY"/>
    <property type="match status" value="1"/>
</dbReference>
<feature type="domain" description="HTH gntR-type" evidence="4">
    <location>
        <begin position="16"/>
        <end position="83"/>
    </location>
</feature>
<dbReference type="OrthoDB" id="9781630at2"/>
<dbReference type="InterPro" id="IPR036388">
    <property type="entry name" value="WH-like_DNA-bd_sf"/>
</dbReference>
<dbReference type="GO" id="GO:0003700">
    <property type="term" value="F:DNA-binding transcription factor activity"/>
    <property type="evidence" value="ECO:0007669"/>
    <property type="project" value="InterPro"/>
</dbReference>
<dbReference type="AlphaFoldDB" id="F6DLN7"/>
<evidence type="ECO:0000256" key="2">
    <source>
        <dbReference type="ARBA" id="ARBA00023125"/>
    </source>
</evidence>
<dbReference type="HOGENOM" id="CLU_017584_5_3_9"/>
<keyword evidence="6" id="KW-1185">Reference proteome</keyword>
<evidence type="ECO:0000313" key="6">
    <source>
        <dbReference type="Proteomes" id="UP000009234"/>
    </source>
</evidence>
<proteinExistence type="predicted"/>
<dbReference type="Gene3D" id="1.10.10.10">
    <property type="entry name" value="Winged helix-like DNA-binding domain superfamily/Winged helix DNA-binding domain"/>
    <property type="match status" value="1"/>
</dbReference>
<dbReference type="PROSITE" id="PS50949">
    <property type="entry name" value="HTH_GNTR"/>
    <property type="match status" value="1"/>
</dbReference>
<dbReference type="PRINTS" id="PR00035">
    <property type="entry name" value="HTHGNTR"/>
</dbReference>
<dbReference type="InterPro" id="IPR008920">
    <property type="entry name" value="TF_FadR/GntR_C"/>
</dbReference>
<organism evidence="5 6">
    <name type="scientific">Desulforamulus ruminis (strain ATCC 23193 / DSM 2154 / NCIMB 8452 / DL)</name>
    <name type="common">Desulfotomaculum ruminis</name>
    <dbReference type="NCBI Taxonomy" id="696281"/>
    <lineage>
        <taxon>Bacteria</taxon>
        <taxon>Bacillati</taxon>
        <taxon>Bacillota</taxon>
        <taxon>Clostridia</taxon>
        <taxon>Eubacteriales</taxon>
        <taxon>Peptococcaceae</taxon>
        <taxon>Desulforamulus</taxon>
    </lineage>
</organism>
<dbReference type="SUPFAM" id="SSF48008">
    <property type="entry name" value="GntR ligand-binding domain-like"/>
    <property type="match status" value="1"/>
</dbReference>
<name>F6DLN7_DESRL</name>
<dbReference type="Pfam" id="PF07729">
    <property type="entry name" value="FCD"/>
    <property type="match status" value="1"/>
</dbReference>
<accession>F6DLN7</accession>
<gene>
    <name evidence="5" type="ordered locus">Desru_3476</name>
</gene>
<dbReference type="InterPro" id="IPR000524">
    <property type="entry name" value="Tscrpt_reg_HTH_GntR"/>
</dbReference>
<dbReference type="eggNOG" id="COG1802">
    <property type="taxonomic scope" value="Bacteria"/>
</dbReference>
<dbReference type="Proteomes" id="UP000009234">
    <property type="component" value="Chromosome"/>
</dbReference>
<dbReference type="SMART" id="SM00895">
    <property type="entry name" value="FCD"/>
    <property type="match status" value="1"/>
</dbReference>
<reference evidence="5 6" key="2">
    <citation type="journal article" date="2012" name="Stand. Genomic Sci.">
        <title>Complete genome sequence of the sulfate-reducing firmicute Desulfotomaculum ruminis type strain (DL(T)).</title>
        <authorList>
            <person name="Spring S."/>
            <person name="Visser M."/>
            <person name="Lu M."/>
            <person name="Copeland A."/>
            <person name="Lapidus A."/>
            <person name="Lucas S."/>
            <person name="Cheng J.F."/>
            <person name="Han C."/>
            <person name="Tapia R."/>
            <person name="Goodwin L.A."/>
            <person name="Pitluck S."/>
            <person name="Ivanova N."/>
            <person name="Land M."/>
            <person name="Hauser L."/>
            <person name="Larimer F."/>
            <person name="Rohde M."/>
            <person name="Goker M."/>
            <person name="Detter J.C."/>
            <person name="Kyrpides N.C."/>
            <person name="Woyke T."/>
            <person name="Schaap P.J."/>
            <person name="Plugge C.M."/>
            <person name="Muyzer G."/>
            <person name="Kuever J."/>
            <person name="Pereira I.A."/>
            <person name="Parshina S.N."/>
            <person name="Bernier-Latmani R."/>
            <person name="Stams A.J."/>
            <person name="Klenk H.P."/>
        </authorList>
    </citation>
    <scope>NUCLEOTIDE SEQUENCE [LARGE SCALE GENOMIC DNA]</scope>
    <source>
        <strain evidence="6">ATCC 23193 / DSM 2154 / NCIB 8452 / DL</strain>
    </source>
</reference>
<dbReference type="InterPro" id="IPR011711">
    <property type="entry name" value="GntR_C"/>
</dbReference>
<keyword evidence="3" id="KW-0804">Transcription</keyword>
<dbReference type="SUPFAM" id="SSF46785">
    <property type="entry name" value="Winged helix' DNA-binding domain"/>
    <property type="match status" value="1"/>
</dbReference>
<dbReference type="STRING" id="696281.Desru_3476"/>
<keyword evidence="1" id="KW-0805">Transcription regulation</keyword>
<evidence type="ECO:0000259" key="4">
    <source>
        <dbReference type="PROSITE" id="PS50949"/>
    </source>
</evidence>
<dbReference type="EMBL" id="CP002780">
    <property type="protein sequence ID" value="AEG61679.1"/>
    <property type="molecule type" value="Genomic_DNA"/>
</dbReference>
<dbReference type="InterPro" id="IPR036390">
    <property type="entry name" value="WH_DNA-bd_sf"/>
</dbReference>
<dbReference type="Pfam" id="PF00392">
    <property type="entry name" value="GntR"/>
    <property type="match status" value="1"/>
</dbReference>
<dbReference type="GO" id="GO:0003677">
    <property type="term" value="F:DNA binding"/>
    <property type="evidence" value="ECO:0007669"/>
    <property type="project" value="UniProtKB-KW"/>
</dbReference>
<sequence>MPEEFGLTPVEIEIQPQVRDKVYKRLRQAIVEGRLKPGERLIERKFAQLLGVSRTPVREAIRILESEGLVVNLPRVGAVVAQVTDTEVMEVYRIRAVLEGLAARMAAEKIKPEEMNALTGRLEAIEQLALKKRLGELEGVHLEFHKVIYQAACSPRLYEMIISLIDYITRYTRVGYCHPGRLEEATREHRQLLEAIKRKDGVLAERVAREHIDNSRRAYFSEMANHSMSMVPVI</sequence>
<dbReference type="KEGG" id="dru:Desru_3476"/>
<keyword evidence="2" id="KW-0238">DNA-binding</keyword>
<dbReference type="Gene3D" id="1.20.120.530">
    <property type="entry name" value="GntR ligand-binding domain-like"/>
    <property type="match status" value="1"/>
</dbReference>
<protein>
    <submittedName>
        <fullName evidence="5">GntR domain protein</fullName>
    </submittedName>
</protein>